<dbReference type="AlphaFoldDB" id="X1BEJ4"/>
<proteinExistence type="predicted"/>
<accession>X1BEJ4</accession>
<comment type="caution">
    <text evidence="1">The sequence shown here is derived from an EMBL/GenBank/DDBJ whole genome shotgun (WGS) entry which is preliminary data.</text>
</comment>
<gene>
    <name evidence="1" type="ORF">S01H4_44729</name>
</gene>
<evidence type="ECO:0000313" key="1">
    <source>
        <dbReference type="EMBL" id="GAG93440.1"/>
    </source>
</evidence>
<feature type="non-terminal residue" evidence="1">
    <location>
        <position position="1"/>
    </location>
</feature>
<reference evidence="1" key="1">
    <citation type="journal article" date="2014" name="Front. Microbiol.">
        <title>High frequency of phylogenetically diverse reductive dehalogenase-homologous genes in deep subseafloor sedimentary metagenomes.</title>
        <authorList>
            <person name="Kawai M."/>
            <person name="Futagami T."/>
            <person name="Toyoda A."/>
            <person name="Takaki Y."/>
            <person name="Nishi S."/>
            <person name="Hori S."/>
            <person name="Arai W."/>
            <person name="Tsubouchi T."/>
            <person name="Morono Y."/>
            <person name="Uchiyama I."/>
            <person name="Ito T."/>
            <person name="Fujiyama A."/>
            <person name="Inagaki F."/>
            <person name="Takami H."/>
        </authorList>
    </citation>
    <scope>NUCLEOTIDE SEQUENCE</scope>
    <source>
        <strain evidence="1">Expedition CK06-06</strain>
    </source>
</reference>
<protein>
    <submittedName>
        <fullName evidence="1">Uncharacterized protein</fullName>
    </submittedName>
</protein>
<organism evidence="1">
    <name type="scientific">marine sediment metagenome</name>
    <dbReference type="NCBI Taxonomy" id="412755"/>
    <lineage>
        <taxon>unclassified sequences</taxon>
        <taxon>metagenomes</taxon>
        <taxon>ecological metagenomes</taxon>
    </lineage>
</organism>
<name>X1BEJ4_9ZZZZ</name>
<sequence>DTDHDALVLATPGLSPGISFVKSEFRQITVLNYTHTSAHDGLAAYVAKFGVIPAAGTKIFMKLVMINITTGQAGLPISTSCIVAT</sequence>
<dbReference type="EMBL" id="BART01024830">
    <property type="protein sequence ID" value="GAG93440.1"/>
    <property type="molecule type" value="Genomic_DNA"/>
</dbReference>